<dbReference type="PANTHER" id="PTHR34846">
    <property type="entry name" value="4-CARBOXYMUCONOLACTONE DECARBOXYLASE FAMILY PROTEIN (AFU_ORTHOLOGUE AFUA_6G11590)"/>
    <property type="match status" value="1"/>
</dbReference>
<dbReference type="GO" id="GO:0051920">
    <property type="term" value="F:peroxiredoxin activity"/>
    <property type="evidence" value="ECO:0007669"/>
    <property type="project" value="InterPro"/>
</dbReference>
<dbReference type="InterPro" id="IPR003779">
    <property type="entry name" value="CMD-like"/>
</dbReference>
<dbReference type="Gene3D" id="1.20.1290.10">
    <property type="entry name" value="AhpD-like"/>
    <property type="match status" value="1"/>
</dbReference>
<name>A0A2G8RJ78_9RHOB</name>
<reference evidence="2 3" key="1">
    <citation type="submission" date="2013-09" db="EMBL/GenBank/DDBJ databases">
        <title>Genome sequencing of Phaeobacter antarcticus sp. nov. SM1211.</title>
        <authorList>
            <person name="Zhang X.-Y."/>
            <person name="Liu C."/>
            <person name="Chen X.-L."/>
            <person name="Xie B.-B."/>
            <person name="Qin Q.-L."/>
            <person name="Rong J.-C."/>
            <person name="Zhang Y.-Z."/>
        </authorList>
    </citation>
    <scope>NUCLEOTIDE SEQUENCE [LARGE SCALE GENOMIC DNA]</scope>
    <source>
        <strain evidence="2 3">SM1211</strain>
    </source>
</reference>
<feature type="domain" description="Carboxymuconolactone decarboxylase-like" evidence="1">
    <location>
        <begin position="39"/>
        <end position="108"/>
    </location>
</feature>
<protein>
    <recommendedName>
        <fullName evidence="1">Carboxymuconolactone decarboxylase-like domain-containing protein</fullName>
    </recommendedName>
</protein>
<dbReference type="Pfam" id="PF02627">
    <property type="entry name" value="CMD"/>
    <property type="match status" value="1"/>
</dbReference>
<organism evidence="2 3">
    <name type="scientific">Puniceibacterium antarcticum</name>
    <dbReference type="NCBI Taxonomy" id="1206336"/>
    <lineage>
        <taxon>Bacteria</taxon>
        <taxon>Pseudomonadati</taxon>
        <taxon>Pseudomonadota</taxon>
        <taxon>Alphaproteobacteria</taxon>
        <taxon>Rhodobacterales</taxon>
        <taxon>Paracoccaceae</taxon>
        <taxon>Puniceibacterium</taxon>
    </lineage>
</organism>
<accession>A0A2G8RJ78</accession>
<dbReference type="OrthoDB" id="4704294at2"/>
<dbReference type="RefSeq" id="WP_099909557.1">
    <property type="nucleotide sequence ID" value="NZ_AWWI01000027.1"/>
</dbReference>
<evidence type="ECO:0000313" key="3">
    <source>
        <dbReference type="Proteomes" id="UP000231259"/>
    </source>
</evidence>
<dbReference type="AlphaFoldDB" id="A0A2G8RJ78"/>
<dbReference type="Proteomes" id="UP000231259">
    <property type="component" value="Unassembled WGS sequence"/>
</dbReference>
<keyword evidence="3" id="KW-1185">Reference proteome</keyword>
<evidence type="ECO:0000259" key="1">
    <source>
        <dbReference type="Pfam" id="PF02627"/>
    </source>
</evidence>
<dbReference type="SUPFAM" id="SSF69118">
    <property type="entry name" value="AhpD-like"/>
    <property type="match status" value="1"/>
</dbReference>
<dbReference type="PANTHER" id="PTHR34846:SF11">
    <property type="entry name" value="4-CARBOXYMUCONOLACTONE DECARBOXYLASE FAMILY PROTEIN (AFU_ORTHOLOGUE AFUA_6G11590)"/>
    <property type="match status" value="1"/>
</dbReference>
<proteinExistence type="predicted"/>
<comment type="caution">
    <text evidence="2">The sequence shown here is derived from an EMBL/GenBank/DDBJ whole genome shotgun (WGS) entry which is preliminary data.</text>
</comment>
<dbReference type="InterPro" id="IPR029032">
    <property type="entry name" value="AhpD-like"/>
</dbReference>
<evidence type="ECO:0000313" key="2">
    <source>
        <dbReference type="EMBL" id="PIL21656.1"/>
    </source>
</evidence>
<gene>
    <name evidence="2" type="ORF">P775_03070</name>
</gene>
<dbReference type="EMBL" id="AWWI01000027">
    <property type="protein sequence ID" value="PIL21656.1"/>
    <property type="molecule type" value="Genomic_DNA"/>
</dbReference>
<sequence>MPHTDYPPLSDADWPAEAEALKGSFATRLDVYRVMAHRPALLAAWAPLRDHVVVQTALGAELSEVAILRTGHRLGAPYEWAHHVVRSRKLGMTDARIGSIRGPLAAMAPEDSVIAGAVDALFDDHRIGPELVTQIEALVGSDGLFDLIATVGFYSVLGGMLNTLQTPVDGDVAAALAAEPFED</sequence>